<dbReference type="Pfam" id="PF13401">
    <property type="entry name" value="AAA_22"/>
    <property type="match status" value="1"/>
</dbReference>
<dbReference type="PANTHER" id="PTHR35894:SF5">
    <property type="entry name" value="MU-LIKE PROPHAGE FLUMU DNA TRANSPOSITION PROTEIN B"/>
    <property type="match status" value="1"/>
</dbReference>
<feature type="compositionally biased region" description="Polar residues" evidence="2">
    <location>
        <begin position="272"/>
        <end position="302"/>
    </location>
</feature>
<keyword evidence="1" id="KW-0175">Coiled coil</keyword>
<dbReference type="Proteomes" id="UP001166251">
    <property type="component" value="Unassembled WGS sequence"/>
</dbReference>
<feature type="region of interest" description="Disordered" evidence="2">
    <location>
        <begin position="214"/>
        <end position="240"/>
    </location>
</feature>
<comment type="caution">
    <text evidence="5">The sequence shown here is derived from an EMBL/GenBank/DDBJ whole genome shotgun (WGS) entry which is preliminary data.</text>
</comment>
<reference evidence="5" key="1">
    <citation type="submission" date="2021-07" db="EMBL/GenBank/DDBJ databases">
        <title>Neiella marina sp. nov., isolated from the intestinal content of sea cucumber Apostichopus japonicus.</title>
        <authorList>
            <person name="Bai X."/>
        </authorList>
    </citation>
    <scope>NUCLEOTIDE SEQUENCE</scope>
    <source>
        <strain evidence="5">126</strain>
    </source>
</reference>
<dbReference type="Gene3D" id="3.30.70.1070">
    <property type="entry name" value="Sporulation related repeat"/>
    <property type="match status" value="1"/>
</dbReference>
<accession>A0ABS7EDW5</accession>
<evidence type="ECO:0000259" key="4">
    <source>
        <dbReference type="Pfam" id="PF13401"/>
    </source>
</evidence>
<feature type="compositionally biased region" description="Polar residues" evidence="2">
    <location>
        <begin position="374"/>
        <end position="384"/>
    </location>
</feature>
<feature type="domain" description="ORC1/DEAH AAA+ ATPase" evidence="4">
    <location>
        <begin position="30"/>
        <end position="153"/>
    </location>
</feature>
<evidence type="ECO:0000256" key="3">
    <source>
        <dbReference type="SAM" id="Phobius"/>
    </source>
</evidence>
<protein>
    <recommendedName>
        <fullName evidence="4">ORC1/DEAH AAA+ ATPase domain-containing protein</fullName>
    </recommendedName>
</protein>
<dbReference type="EMBL" id="JAHZSS010000002">
    <property type="protein sequence ID" value="MBW8190016.1"/>
    <property type="molecule type" value="Genomic_DNA"/>
</dbReference>
<dbReference type="InterPro" id="IPR036680">
    <property type="entry name" value="SPOR-like_sf"/>
</dbReference>
<dbReference type="InterPro" id="IPR027417">
    <property type="entry name" value="P-loop_NTPase"/>
</dbReference>
<dbReference type="RefSeq" id="WP_220102690.1">
    <property type="nucleotide sequence ID" value="NZ_JAHZSS010000002.1"/>
</dbReference>
<evidence type="ECO:0000256" key="2">
    <source>
        <dbReference type="SAM" id="MobiDB-lite"/>
    </source>
</evidence>
<dbReference type="InterPro" id="IPR049945">
    <property type="entry name" value="AAA_22"/>
</dbReference>
<feature type="region of interest" description="Disordered" evidence="2">
    <location>
        <begin position="272"/>
        <end position="317"/>
    </location>
</feature>
<dbReference type="SUPFAM" id="SSF52540">
    <property type="entry name" value="P-loop containing nucleoside triphosphate hydrolases"/>
    <property type="match status" value="1"/>
</dbReference>
<keyword evidence="3" id="KW-0472">Membrane</keyword>
<feature type="compositionally biased region" description="Low complexity" evidence="2">
    <location>
        <begin position="399"/>
        <end position="411"/>
    </location>
</feature>
<keyword evidence="6" id="KW-1185">Reference proteome</keyword>
<feature type="region of interest" description="Disordered" evidence="2">
    <location>
        <begin position="354"/>
        <end position="411"/>
    </location>
</feature>
<feature type="transmembrane region" description="Helical" evidence="3">
    <location>
        <begin position="245"/>
        <end position="267"/>
    </location>
</feature>
<keyword evidence="3" id="KW-1133">Transmembrane helix</keyword>
<dbReference type="Gene3D" id="3.40.50.300">
    <property type="entry name" value="P-loop containing nucleotide triphosphate hydrolases"/>
    <property type="match status" value="1"/>
</dbReference>
<gene>
    <name evidence="5" type="ORF">K0504_03130</name>
</gene>
<evidence type="ECO:0000256" key="1">
    <source>
        <dbReference type="SAM" id="Coils"/>
    </source>
</evidence>
<evidence type="ECO:0000313" key="6">
    <source>
        <dbReference type="Proteomes" id="UP001166251"/>
    </source>
</evidence>
<dbReference type="PANTHER" id="PTHR35894">
    <property type="entry name" value="GENERAL SECRETION PATHWAY PROTEIN A-RELATED"/>
    <property type="match status" value="1"/>
</dbReference>
<feature type="coiled-coil region" evidence="1">
    <location>
        <begin position="179"/>
        <end position="206"/>
    </location>
</feature>
<keyword evidence="3" id="KW-0812">Transmembrane</keyword>
<name>A0ABS7EDW5_9GAMM</name>
<dbReference type="InterPro" id="IPR052026">
    <property type="entry name" value="ExeA_AAA_ATPase_DNA-bind"/>
</dbReference>
<sequence>MELEPHATSLLPSQQQLVLRIQHLAGLDSNLVIVAGREGAGKETLSSAIVEQYSNEFDVAWLPLNAKSTDSVIRSQILNQLFVDTAYDPDAPLQQSINDILGEQGGKQLIVLNHSERLSNQLLVELWSVVENSRKLPAGTHHIAVLLFAEPSWANRVSQEMAAITDADQPVLQIPPLPLDERKQLFVNLQQRLEQESQDVDLFERQLDEQDGLPGEVVDLCSNTTTPVIDPQADEQPADSEPRKFPIAAIAMVAMCVFIALILMWAFSNSQDSNQPQASIKEQSTTQEAVAATEPSTAADQQGHNETHPNSDDNLASLPAQLPAETFTTQVDDESQKQRIELDEKTLDKIAEKIPDAASESTTELADTAPVDVSASNEASSITPDISEPVAPSLPAPEPQQTELQPTEQQAQPVDDAITKEPTPAVQPWWHTLNSNHYVLQLGVMSSDAGLIKFAKRYGLTADPKFRHYQSQRNGKPVFIGVYGDYPSSVSARSAIKTMAPAVQKLSPWPKSVAKVQQEVQNP</sequence>
<proteinExistence type="predicted"/>
<evidence type="ECO:0000313" key="5">
    <source>
        <dbReference type="EMBL" id="MBW8190016.1"/>
    </source>
</evidence>
<organism evidence="5 6">
    <name type="scientific">Neiella holothuriorum</name>
    <dbReference type="NCBI Taxonomy" id="2870530"/>
    <lineage>
        <taxon>Bacteria</taxon>
        <taxon>Pseudomonadati</taxon>
        <taxon>Pseudomonadota</taxon>
        <taxon>Gammaproteobacteria</taxon>
        <taxon>Alteromonadales</taxon>
        <taxon>Echinimonadaceae</taxon>
        <taxon>Neiella</taxon>
    </lineage>
</organism>